<keyword evidence="9" id="KW-0812">Transmembrane</keyword>
<evidence type="ECO:0000256" key="7">
    <source>
        <dbReference type="PROSITE-ProRule" id="PRU10141"/>
    </source>
</evidence>
<dbReference type="PROSITE" id="PS50011">
    <property type="entry name" value="PROTEIN_KINASE_DOM"/>
    <property type="match status" value="1"/>
</dbReference>
<dbReference type="CDD" id="cd14014">
    <property type="entry name" value="STKc_PknB_like"/>
    <property type="match status" value="1"/>
</dbReference>
<dbReference type="AlphaFoldDB" id="A0A6J4VPI4"/>
<dbReference type="SMART" id="SM00220">
    <property type="entry name" value="S_TKc"/>
    <property type="match status" value="1"/>
</dbReference>
<accession>A0A6J4VPI4</accession>
<feature type="binding site" evidence="7">
    <location>
        <position position="40"/>
    </location>
    <ligand>
        <name>ATP</name>
        <dbReference type="ChEBI" id="CHEBI:30616"/>
    </ligand>
</feature>
<dbReference type="Pfam" id="PF00069">
    <property type="entry name" value="Pkinase"/>
    <property type="match status" value="1"/>
</dbReference>
<dbReference type="PANTHER" id="PTHR43289">
    <property type="entry name" value="MITOGEN-ACTIVATED PROTEIN KINASE KINASE KINASE 20-RELATED"/>
    <property type="match status" value="1"/>
</dbReference>
<keyword evidence="5 11" id="KW-0418">Kinase</keyword>
<dbReference type="EMBL" id="CADCWN010000295">
    <property type="protein sequence ID" value="CAA9585300.1"/>
    <property type="molecule type" value="Genomic_DNA"/>
</dbReference>
<feature type="domain" description="Protein kinase" evidence="10">
    <location>
        <begin position="11"/>
        <end position="269"/>
    </location>
</feature>
<evidence type="ECO:0000256" key="4">
    <source>
        <dbReference type="ARBA" id="ARBA00022741"/>
    </source>
</evidence>
<dbReference type="PROSITE" id="PS00107">
    <property type="entry name" value="PROTEIN_KINASE_ATP"/>
    <property type="match status" value="1"/>
</dbReference>
<gene>
    <name evidence="11" type="ORF">AVDCRST_MAG18-3740</name>
</gene>
<keyword evidence="9" id="KW-0472">Membrane</keyword>
<evidence type="ECO:0000256" key="2">
    <source>
        <dbReference type="ARBA" id="ARBA00022527"/>
    </source>
</evidence>
<dbReference type="Gene3D" id="1.10.510.10">
    <property type="entry name" value="Transferase(Phosphotransferase) domain 1"/>
    <property type="match status" value="1"/>
</dbReference>
<dbReference type="FunFam" id="1.10.510.10:FF:000021">
    <property type="entry name" value="Serine/threonine protein kinase"/>
    <property type="match status" value="1"/>
</dbReference>
<evidence type="ECO:0000256" key="5">
    <source>
        <dbReference type="ARBA" id="ARBA00022777"/>
    </source>
</evidence>
<dbReference type="GO" id="GO:0005524">
    <property type="term" value="F:ATP binding"/>
    <property type="evidence" value="ECO:0007669"/>
    <property type="project" value="UniProtKB-UniRule"/>
</dbReference>
<evidence type="ECO:0000256" key="6">
    <source>
        <dbReference type="ARBA" id="ARBA00022840"/>
    </source>
</evidence>
<dbReference type="PROSITE" id="PS00108">
    <property type="entry name" value="PROTEIN_KINASE_ST"/>
    <property type="match status" value="1"/>
</dbReference>
<feature type="compositionally biased region" description="Low complexity" evidence="8">
    <location>
        <begin position="344"/>
        <end position="355"/>
    </location>
</feature>
<dbReference type="PANTHER" id="PTHR43289:SF6">
    <property type="entry name" value="SERINE_THREONINE-PROTEIN KINASE NEKL-3"/>
    <property type="match status" value="1"/>
</dbReference>
<proteinExistence type="predicted"/>
<dbReference type="InterPro" id="IPR017441">
    <property type="entry name" value="Protein_kinase_ATP_BS"/>
</dbReference>
<evidence type="ECO:0000259" key="10">
    <source>
        <dbReference type="PROSITE" id="PS50011"/>
    </source>
</evidence>
<keyword evidence="9" id="KW-1133">Transmembrane helix</keyword>
<name>A0A6J4VPI4_9BACT</name>
<keyword evidence="3" id="KW-0808">Transferase</keyword>
<dbReference type="InterPro" id="IPR008271">
    <property type="entry name" value="Ser/Thr_kinase_AS"/>
</dbReference>
<dbReference type="InterPro" id="IPR011009">
    <property type="entry name" value="Kinase-like_dom_sf"/>
</dbReference>
<sequence>MAHQEMIMEPYRLVERIGVGGMGMVYHGQHTRIGREAAVKILPSNLALEGDFLKRFEREASSIASLEHPNILPVWEYGDQDGIPYLVMPLIRGGSLKERLQAERLSLPQVSLFLNQMAEALDYAHGRGIVHRDVKPANMLLNERGHLYLADFGIAKALQSGEGLTRTGVGVGTPEYMAPEQAQGRADKRSDLYALTIILYQMLTGKVPYSGNSVIDTLMKHINEPLPLEPLRAIIPPLSPAIEQILRKGTAKNPNERHQSGHELALEFAAAIGARPDPSLPPGIGVGGALPASGHTPPPGYTPLPGHVGGGATGQSAAPGIPPPFYVPGGETRTQIGTPPPGYTPGISAPSAPSIPHLPSPTTPPKRPLALFAALAGIVALLLVGGVVLLATRGDAAPPATIAAQAIATVPAPAPTLAAQVPPSSAPVTPTVAPTSVPVVAASPTPPAPTATAPRPTVAPTVAPTFTPLPAVPIGGTRVDFKTLGEREVAGQSKRGVDPATGEFQMSVFDGLGDSQRLDLSYENFVMEVDVRKVAGPADAGYGIIFRSQEQGPTDKEESEYLLFIRSNGDFSLFWSPGDGTSQALTSSYSLGNRPSPIKTGEGSNRLTITCQGEAITVAVNGQTLGVYKGALVKPGKFGLVVAAGADKATTTAAFNNLRVLPLAR</sequence>
<dbReference type="Gene3D" id="2.60.120.560">
    <property type="entry name" value="Exo-inulinase, domain 1"/>
    <property type="match status" value="1"/>
</dbReference>
<evidence type="ECO:0000256" key="8">
    <source>
        <dbReference type="SAM" id="MobiDB-lite"/>
    </source>
</evidence>
<evidence type="ECO:0000256" key="1">
    <source>
        <dbReference type="ARBA" id="ARBA00012513"/>
    </source>
</evidence>
<keyword evidence="2 11" id="KW-0723">Serine/threonine-protein kinase</keyword>
<dbReference type="GO" id="GO:0004674">
    <property type="term" value="F:protein serine/threonine kinase activity"/>
    <property type="evidence" value="ECO:0007669"/>
    <property type="project" value="UniProtKB-KW"/>
</dbReference>
<organism evidence="11">
    <name type="scientific">uncultured Thermomicrobiales bacterium</name>
    <dbReference type="NCBI Taxonomy" id="1645740"/>
    <lineage>
        <taxon>Bacteria</taxon>
        <taxon>Pseudomonadati</taxon>
        <taxon>Thermomicrobiota</taxon>
        <taxon>Thermomicrobia</taxon>
        <taxon>Thermomicrobiales</taxon>
        <taxon>environmental samples</taxon>
    </lineage>
</organism>
<evidence type="ECO:0000256" key="3">
    <source>
        <dbReference type="ARBA" id="ARBA00022679"/>
    </source>
</evidence>
<protein>
    <recommendedName>
        <fullName evidence="1">non-specific serine/threonine protein kinase</fullName>
        <ecNumber evidence="1">2.7.11.1</ecNumber>
    </recommendedName>
</protein>
<keyword evidence="6 7" id="KW-0067">ATP-binding</keyword>
<dbReference type="InterPro" id="IPR000719">
    <property type="entry name" value="Prot_kinase_dom"/>
</dbReference>
<evidence type="ECO:0000313" key="11">
    <source>
        <dbReference type="EMBL" id="CAA9585300.1"/>
    </source>
</evidence>
<reference evidence="11" key="1">
    <citation type="submission" date="2020-02" db="EMBL/GenBank/DDBJ databases">
        <authorList>
            <person name="Meier V. D."/>
        </authorList>
    </citation>
    <scope>NUCLEOTIDE SEQUENCE</scope>
    <source>
        <strain evidence="11">AVDCRST_MAG18</strain>
    </source>
</reference>
<feature type="region of interest" description="Disordered" evidence="8">
    <location>
        <begin position="286"/>
        <end position="363"/>
    </location>
</feature>
<dbReference type="Gene3D" id="3.30.200.20">
    <property type="entry name" value="Phosphorylase Kinase, domain 1"/>
    <property type="match status" value="1"/>
</dbReference>
<evidence type="ECO:0000256" key="9">
    <source>
        <dbReference type="SAM" id="Phobius"/>
    </source>
</evidence>
<keyword evidence="4 7" id="KW-0547">Nucleotide-binding</keyword>
<dbReference type="EC" id="2.7.11.1" evidence="1"/>
<feature type="transmembrane region" description="Helical" evidence="9">
    <location>
        <begin position="369"/>
        <end position="391"/>
    </location>
</feature>
<dbReference type="SUPFAM" id="SSF56112">
    <property type="entry name" value="Protein kinase-like (PK-like)"/>
    <property type="match status" value="1"/>
</dbReference>